<dbReference type="KEGG" id="aoz:HUE56_29325"/>
<evidence type="ECO:0000313" key="3">
    <source>
        <dbReference type="Proteomes" id="UP000509702"/>
    </source>
</evidence>
<geneLocation type="plasmid" evidence="2 3">
    <name>unnamed7</name>
</geneLocation>
<keyword evidence="3" id="KW-1185">Reference proteome</keyword>
<feature type="region of interest" description="Disordered" evidence="1">
    <location>
        <begin position="51"/>
        <end position="76"/>
    </location>
</feature>
<reference evidence="2 3" key="1">
    <citation type="submission" date="2020-06" db="EMBL/GenBank/DDBJ databases">
        <title>Complete genome of Azosprillum oryzae KACC14407.</title>
        <authorList>
            <person name="Kim M."/>
            <person name="Park Y.-J."/>
            <person name="Shin J.-H."/>
        </authorList>
    </citation>
    <scope>NUCLEOTIDE SEQUENCE [LARGE SCALE GENOMIC DNA]</scope>
    <source>
        <strain evidence="2 3">KACC 14407</strain>
        <plasmid evidence="2 3">unnamed7</plasmid>
    </source>
</reference>
<name>A0A6N1ATD7_9PROT</name>
<protein>
    <submittedName>
        <fullName evidence="2">Uncharacterized protein</fullName>
    </submittedName>
</protein>
<proteinExistence type="predicted"/>
<dbReference type="EMBL" id="CP054622">
    <property type="protein sequence ID" value="QKS54609.1"/>
    <property type="molecule type" value="Genomic_DNA"/>
</dbReference>
<accession>A0A6N1ATD7</accession>
<organism evidence="2 3">
    <name type="scientific">Azospirillum oryzae</name>
    <dbReference type="NCBI Taxonomy" id="286727"/>
    <lineage>
        <taxon>Bacteria</taxon>
        <taxon>Pseudomonadati</taxon>
        <taxon>Pseudomonadota</taxon>
        <taxon>Alphaproteobacteria</taxon>
        <taxon>Rhodospirillales</taxon>
        <taxon>Azospirillaceae</taxon>
        <taxon>Azospirillum</taxon>
    </lineage>
</organism>
<gene>
    <name evidence="2" type="ORF">HUE56_29325</name>
</gene>
<keyword evidence="2" id="KW-0614">Plasmid</keyword>
<dbReference type="AlphaFoldDB" id="A0A6N1ATD7"/>
<evidence type="ECO:0000256" key="1">
    <source>
        <dbReference type="SAM" id="MobiDB-lite"/>
    </source>
</evidence>
<evidence type="ECO:0000313" key="2">
    <source>
        <dbReference type="EMBL" id="QKS54609.1"/>
    </source>
</evidence>
<dbReference type="Proteomes" id="UP000509702">
    <property type="component" value="Plasmid unnamed7"/>
</dbReference>
<dbReference type="RefSeq" id="WP_109154436.1">
    <property type="nucleotide sequence ID" value="NZ_BSOV01000001.1"/>
</dbReference>
<sequence length="91" mass="9988">MSTLSRDAQVVAYRLFGMGAVTTITFEPPHFISSRALAAFDELARAGMIQPFDPKKLPDGSKGWQATPRIGRPWSEIPEPTEAELFPILSA</sequence>